<evidence type="ECO:0000259" key="3">
    <source>
        <dbReference type="PROSITE" id="PS51272"/>
    </source>
</evidence>
<dbReference type="RefSeq" id="WP_338449652.1">
    <property type="nucleotide sequence ID" value="NZ_CP137640.1"/>
</dbReference>
<dbReference type="PANTHER" id="PTHR43308">
    <property type="entry name" value="OUTER MEMBRANE PROTEIN ALPHA-RELATED"/>
    <property type="match status" value="1"/>
</dbReference>
<protein>
    <submittedName>
        <fullName evidence="4">S-layer homology domain-containing protein</fullName>
    </submittedName>
</protein>
<dbReference type="Pfam" id="PF00395">
    <property type="entry name" value="SLH"/>
    <property type="match status" value="3"/>
</dbReference>
<feature type="compositionally biased region" description="Basic and acidic residues" evidence="2">
    <location>
        <begin position="769"/>
        <end position="778"/>
    </location>
</feature>
<sequence length="833" mass="90741">MAYQPKLYRPFVAGAVVVALVGYYCIPVVHAAGFSDIDDNTHKESILVLAEQKVIRGFEDGTFRPYQHISRGDAAVMVARTLGLLNGNNIPDNSFTDLQNANTEMREAIAKLVKLDILSGFSEEFFHPHETVTRAQMAKYIANAFDLPIKGSETDFPDVNPNAILAPYVAAIAEAGITIGKENGTFGYHDPLNRGDFSAMLYRAHFKEPEPVITPITIEGDEQGNTLVNGQAKTYTVTLINPVSEEPIENAVLNVTFAENLETNFGPQRNVVVTNGHGQFTIPYQSKDGYEAEIEIKTDKMGKATFTITGINATVTPIVFLDGSNQEWDTKGGIKIETQNSRFEEIEYHTKAAPVTFTITPYQITVEGQRTNYAAIADMDENGLITEHNGRKYKIKVTKPDGTPYAGGTVNVGIDELLDGKLGNEPYGAYFVDFKNAAGKHLTQGQVGLDYNGEASFVLASKSINVSAKPIVWIDQNFANNDQPGTLESGEPISDQSLVEPTNFQPARVDNGILGAELSVIQDNYMGEKIFQLTILNQSGKVFNLGKEVKAHVTFEVINTGTHPVEINTSFLSNLELTHAMGAVNNDDIVTIEVGGRVTISGDTPVSTVTLLAQAVEGISTVKVKGSAVLYPDVGYESNSVYVYTDYVEVELPFSYTADIESIIAQDTNNNGTSDQVEITFGKEVHHFEAGDFRIRHEGDAYSANSVTKDGKKLILTFPEVAFNNSTTTLFYDPHYSGTEVLTDGFGNKVVAFQIGFTAMVKEDNEENADVKKEENSQKVDTNPDPILDETLGSKVEENLEASNGENPDSIPEESGVKEEETPNGEGVPSSMG</sequence>
<name>A0ABZ2CEL8_9BACI</name>
<reference evidence="4 5" key="1">
    <citation type="submission" date="2023-10" db="EMBL/GenBank/DDBJ databases">
        <title>Niallia locisalis sp.nov. isolated from a salt pond sample.</title>
        <authorList>
            <person name="Li X.-J."/>
            <person name="Dong L."/>
        </authorList>
    </citation>
    <scope>NUCLEOTIDE SEQUENCE [LARGE SCALE GENOMIC DNA]</scope>
    <source>
        <strain evidence="4 5">DSM 29761</strain>
    </source>
</reference>
<dbReference type="PANTHER" id="PTHR43308:SF5">
    <property type="entry name" value="S-LAYER PROTEIN _ PEPTIDOGLYCAN ENDO-BETA-N-ACETYLGLUCOSAMINIDASE"/>
    <property type="match status" value="1"/>
</dbReference>
<feature type="region of interest" description="Disordered" evidence="2">
    <location>
        <begin position="765"/>
        <end position="833"/>
    </location>
</feature>
<keyword evidence="1" id="KW-0732">Signal</keyword>
<evidence type="ECO:0000256" key="1">
    <source>
        <dbReference type="ARBA" id="ARBA00022729"/>
    </source>
</evidence>
<organism evidence="4 5">
    <name type="scientific">Niallia oryzisoli</name>
    <dbReference type="NCBI Taxonomy" id="1737571"/>
    <lineage>
        <taxon>Bacteria</taxon>
        <taxon>Bacillati</taxon>
        <taxon>Bacillota</taxon>
        <taxon>Bacilli</taxon>
        <taxon>Bacillales</taxon>
        <taxon>Bacillaceae</taxon>
        <taxon>Niallia</taxon>
    </lineage>
</organism>
<keyword evidence="5" id="KW-1185">Reference proteome</keyword>
<dbReference type="Proteomes" id="UP001357223">
    <property type="component" value="Chromosome"/>
</dbReference>
<feature type="domain" description="SLH" evidence="3">
    <location>
        <begin position="152"/>
        <end position="215"/>
    </location>
</feature>
<gene>
    <name evidence="4" type="ORF">R4Z09_26330</name>
</gene>
<evidence type="ECO:0000313" key="5">
    <source>
        <dbReference type="Proteomes" id="UP001357223"/>
    </source>
</evidence>
<dbReference type="EMBL" id="CP137640">
    <property type="protein sequence ID" value="WVX80721.1"/>
    <property type="molecule type" value="Genomic_DNA"/>
</dbReference>
<dbReference type="InterPro" id="IPR001119">
    <property type="entry name" value="SLH_dom"/>
</dbReference>
<feature type="domain" description="SLH" evidence="3">
    <location>
        <begin position="93"/>
        <end position="151"/>
    </location>
</feature>
<accession>A0ABZ2CEL8</accession>
<dbReference type="PROSITE" id="PS51272">
    <property type="entry name" value="SLH"/>
    <property type="match status" value="3"/>
</dbReference>
<feature type="domain" description="SLH" evidence="3">
    <location>
        <begin position="29"/>
        <end position="92"/>
    </location>
</feature>
<dbReference type="InterPro" id="IPR051465">
    <property type="entry name" value="Cell_Envelope_Struct_Comp"/>
</dbReference>
<evidence type="ECO:0000256" key="2">
    <source>
        <dbReference type="SAM" id="MobiDB-lite"/>
    </source>
</evidence>
<evidence type="ECO:0000313" key="4">
    <source>
        <dbReference type="EMBL" id="WVX80721.1"/>
    </source>
</evidence>
<proteinExistence type="predicted"/>